<evidence type="ECO:0000256" key="1">
    <source>
        <dbReference type="SAM" id="MobiDB-lite"/>
    </source>
</evidence>
<evidence type="ECO:0000313" key="2">
    <source>
        <dbReference type="EMBL" id="GMA87116.1"/>
    </source>
</evidence>
<name>A0ABQ6JFY5_9ACTN</name>
<gene>
    <name evidence="2" type="ORF">GCM10025868_23660</name>
</gene>
<keyword evidence="3" id="KW-1185">Reference proteome</keyword>
<organism evidence="2 3">
    <name type="scientific">Angustibacter aerolatus</name>
    <dbReference type="NCBI Taxonomy" id="1162965"/>
    <lineage>
        <taxon>Bacteria</taxon>
        <taxon>Bacillati</taxon>
        <taxon>Actinomycetota</taxon>
        <taxon>Actinomycetes</taxon>
        <taxon>Kineosporiales</taxon>
        <taxon>Kineosporiaceae</taxon>
    </lineage>
</organism>
<dbReference type="EMBL" id="BSUZ01000001">
    <property type="protein sequence ID" value="GMA87116.1"/>
    <property type="molecule type" value="Genomic_DNA"/>
</dbReference>
<evidence type="ECO:0000313" key="3">
    <source>
        <dbReference type="Proteomes" id="UP001157017"/>
    </source>
</evidence>
<sequence length="68" mass="7026">MLGERLGVRQLLEQPRLLVLVEQRVQRGGVRGAGGLGQRAGATASAQAAALGRRTGRRVGPGSPTPGR</sequence>
<feature type="compositionally biased region" description="Low complexity" evidence="1">
    <location>
        <begin position="39"/>
        <end position="53"/>
    </location>
</feature>
<reference evidence="3" key="1">
    <citation type="journal article" date="2019" name="Int. J. Syst. Evol. Microbiol.">
        <title>The Global Catalogue of Microorganisms (GCM) 10K type strain sequencing project: providing services to taxonomists for standard genome sequencing and annotation.</title>
        <authorList>
            <consortium name="The Broad Institute Genomics Platform"/>
            <consortium name="The Broad Institute Genome Sequencing Center for Infectious Disease"/>
            <person name="Wu L."/>
            <person name="Ma J."/>
        </authorList>
    </citation>
    <scope>NUCLEOTIDE SEQUENCE [LARGE SCALE GENOMIC DNA]</scope>
    <source>
        <strain evidence="3">NBRC 108730</strain>
    </source>
</reference>
<proteinExistence type="predicted"/>
<protein>
    <submittedName>
        <fullName evidence="2">Uncharacterized protein</fullName>
    </submittedName>
</protein>
<feature type="region of interest" description="Disordered" evidence="1">
    <location>
        <begin position="30"/>
        <end position="68"/>
    </location>
</feature>
<accession>A0ABQ6JFY5</accession>
<dbReference type="Proteomes" id="UP001157017">
    <property type="component" value="Unassembled WGS sequence"/>
</dbReference>
<comment type="caution">
    <text evidence="2">The sequence shown here is derived from an EMBL/GenBank/DDBJ whole genome shotgun (WGS) entry which is preliminary data.</text>
</comment>